<dbReference type="Proteomes" id="UP000663859">
    <property type="component" value="Unassembled WGS sequence"/>
</dbReference>
<comment type="caution">
    <text evidence="1">The sequence shown here is derived from an EMBL/GenBank/DDBJ whole genome shotgun (WGS) entry which is preliminary data.</text>
</comment>
<evidence type="ECO:0000313" key="1">
    <source>
        <dbReference type="EMBL" id="CAF0693880.1"/>
    </source>
</evidence>
<organism evidence="1 2">
    <name type="scientific">Candidatus Methylacidithermus pantelleriae</name>
    <dbReference type="NCBI Taxonomy" id="2744239"/>
    <lineage>
        <taxon>Bacteria</taxon>
        <taxon>Pseudomonadati</taxon>
        <taxon>Verrucomicrobiota</taxon>
        <taxon>Methylacidiphilae</taxon>
        <taxon>Methylacidiphilales</taxon>
        <taxon>Methylacidiphilaceae</taxon>
        <taxon>Candidatus Methylacidithermus</taxon>
    </lineage>
</organism>
<accession>A0A8J2BIG7</accession>
<evidence type="ECO:0000313" key="2">
    <source>
        <dbReference type="Proteomes" id="UP000663859"/>
    </source>
</evidence>
<reference evidence="1" key="1">
    <citation type="submission" date="2021-02" db="EMBL/GenBank/DDBJ databases">
        <authorList>
            <person name="Cremers G."/>
            <person name="Picone N."/>
        </authorList>
    </citation>
    <scope>NUCLEOTIDE SEQUENCE</scope>
    <source>
        <strain evidence="1">PQ17</strain>
    </source>
</reference>
<keyword evidence="2" id="KW-1185">Reference proteome</keyword>
<sequence>MKRRRVARVATEVAEKIAVPLQHNGLDTHAC</sequence>
<proteinExistence type="predicted"/>
<gene>
    <name evidence="1" type="ORF">MPNT_150004</name>
</gene>
<name>A0A8J2BIG7_9BACT</name>
<dbReference type="EMBL" id="CAJNOB010000007">
    <property type="protein sequence ID" value="CAF0693880.1"/>
    <property type="molecule type" value="Genomic_DNA"/>
</dbReference>
<protein>
    <submittedName>
        <fullName evidence="1">Uncharacterized protein</fullName>
    </submittedName>
</protein>
<dbReference type="AlphaFoldDB" id="A0A8J2BIG7"/>